<organism evidence="2 3">
    <name type="scientific">Candidatus Woesebacteria bacterium GW2011_GWA1_37_8</name>
    <dbReference type="NCBI Taxonomy" id="1618546"/>
    <lineage>
        <taxon>Bacteria</taxon>
        <taxon>Candidatus Woeseibacteriota</taxon>
    </lineage>
</organism>
<dbReference type="Proteomes" id="UP000034603">
    <property type="component" value="Unassembled WGS sequence"/>
</dbReference>
<name>A0A0G0KUM4_9BACT</name>
<proteinExistence type="predicted"/>
<feature type="transmembrane region" description="Helical" evidence="1">
    <location>
        <begin position="7"/>
        <end position="23"/>
    </location>
</feature>
<feature type="transmembrane region" description="Helical" evidence="1">
    <location>
        <begin position="72"/>
        <end position="93"/>
    </location>
</feature>
<feature type="transmembrane region" description="Helical" evidence="1">
    <location>
        <begin position="99"/>
        <end position="117"/>
    </location>
</feature>
<keyword evidence="1" id="KW-1133">Transmembrane helix</keyword>
<protein>
    <submittedName>
        <fullName evidence="2">Uncharacterized protein</fullName>
    </submittedName>
</protein>
<gene>
    <name evidence="2" type="ORF">US62_C0029G0012</name>
</gene>
<sequence>MKYYIKIIAIALILFCWSYLSFYDNKEILKSDVYGVYTSIVQVTYYIFDLYFYWALLILLLIVQIKFRLKPAVLIIVGFYLTVVTGFFDIVADANHAEIFARTSLVFWGYGLFLLLVDKILKKNDK</sequence>
<keyword evidence="1" id="KW-0812">Transmembrane</keyword>
<evidence type="ECO:0000313" key="2">
    <source>
        <dbReference type="EMBL" id="KKQ44256.1"/>
    </source>
</evidence>
<dbReference type="EMBL" id="LBTR01000029">
    <property type="protein sequence ID" value="KKQ44256.1"/>
    <property type="molecule type" value="Genomic_DNA"/>
</dbReference>
<accession>A0A0G0KUM4</accession>
<keyword evidence="1" id="KW-0472">Membrane</keyword>
<reference evidence="2 3" key="1">
    <citation type="journal article" date="2015" name="Nature">
        <title>rRNA introns, odd ribosomes, and small enigmatic genomes across a large radiation of phyla.</title>
        <authorList>
            <person name="Brown C.T."/>
            <person name="Hug L.A."/>
            <person name="Thomas B.C."/>
            <person name="Sharon I."/>
            <person name="Castelle C.J."/>
            <person name="Singh A."/>
            <person name="Wilkins M.J."/>
            <person name="Williams K.H."/>
            <person name="Banfield J.F."/>
        </authorList>
    </citation>
    <scope>NUCLEOTIDE SEQUENCE [LARGE SCALE GENOMIC DNA]</scope>
</reference>
<evidence type="ECO:0000313" key="3">
    <source>
        <dbReference type="Proteomes" id="UP000034603"/>
    </source>
</evidence>
<feature type="transmembrane region" description="Helical" evidence="1">
    <location>
        <begin position="43"/>
        <end position="65"/>
    </location>
</feature>
<comment type="caution">
    <text evidence="2">The sequence shown here is derived from an EMBL/GenBank/DDBJ whole genome shotgun (WGS) entry which is preliminary data.</text>
</comment>
<dbReference type="AlphaFoldDB" id="A0A0G0KUM4"/>
<evidence type="ECO:0000256" key="1">
    <source>
        <dbReference type="SAM" id="Phobius"/>
    </source>
</evidence>